<feature type="compositionally biased region" description="Low complexity" evidence="1">
    <location>
        <begin position="81"/>
        <end position="93"/>
    </location>
</feature>
<evidence type="ECO:0000313" key="2">
    <source>
        <dbReference type="EMBL" id="KAG2324617.1"/>
    </source>
</evidence>
<reference evidence="2 3" key="1">
    <citation type="submission" date="2020-02" db="EMBL/GenBank/DDBJ databases">
        <authorList>
            <person name="Ma Q."/>
            <person name="Huang Y."/>
            <person name="Song X."/>
            <person name="Pei D."/>
        </authorList>
    </citation>
    <scope>NUCLEOTIDE SEQUENCE [LARGE SCALE GENOMIC DNA]</scope>
    <source>
        <strain evidence="2">Sxm20200214</strain>
        <tissue evidence="2">Leaf</tissue>
    </source>
</reference>
<feature type="compositionally biased region" description="Polar residues" evidence="1">
    <location>
        <begin position="1"/>
        <end position="12"/>
    </location>
</feature>
<dbReference type="OrthoDB" id="3838338at2759"/>
<feature type="region of interest" description="Disordered" evidence="1">
    <location>
        <begin position="1"/>
        <end position="109"/>
    </location>
</feature>
<feature type="compositionally biased region" description="Basic residues" evidence="1">
    <location>
        <begin position="46"/>
        <end position="57"/>
    </location>
</feature>
<protein>
    <submittedName>
        <fullName evidence="2">Uncharacterized protein</fullName>
    </submittedName>
</protein>
<evidence type="ECO:0000256" key="1">
    <source>
        <dbReference type="SAM" id="MobiDB-lite"/>
    </source>
</evidence>
<accession>A0A8X7W7W2</accession>
<keyword evidence="3" id="KW-1185">Reference proteome</keyword>
<sequence>METVRRLQSSQNFHEEEEEVISKDKNAYRSDKGKSKVESSSTGSKQQRKKTSKFHRVRLGDGSMAALLNVNSSYHEPEPDSNGGNNNSSNQNQTGVRGVWRKGGAQLFS</sequence>
<organism evidence="2 3">
    <name type="scientific">Brassica carinata</name>
    <name type="common">Ethiopian mustard</name>
    <name type="synonym">Abyssinian cabbage</name>
    <dbReference type="NCBI Taxonomy" id="52824"/>
    <lineage>
        <taxon>Eukaryota</taxon>
        <taxon>Viridiplantae</taxon>
        <taxon>Streptophyta</taxon>
        <taxon>Embryophyta</taxon>
        <taxon>Tracheophyta</taxon>
        <taxon>Spermatophyta</taxon>
        <taxon>Magnoliopsida</taxon>
        <taxon>eudicotyledons</taxon>
        <taxon>Gunneridae</taxon>
        <taxon>Pentapetalae</taxon>
        <taxon>rosids</taxon>
        <taxon>malvids</taxon>
        <taxon>Brassicales</taxon>
        <taxon>Brassicaceae</taxon>
        <taxon>Brassiceae</taxon>
        <taxon>Brassica</taxon>
    </lineage>
</organism>
<evidence type="ECO:0000313" key="3">
    <source>
        <dbReference type="Proteomes" id="UP000886595"/>
    </source>
</evidence>
<dbReference type="EMBL" id="JAAMPC010000002">
    <property type="protein sequence ID" value="KAG2324617.1"/>
    <property type="molecule type" value="Genomic_DNA"/>
</dbReference>
<dbReference type="AlphaFoldDB" id="A0A8X7W7W2"/>
<name>A0A8X7W7W2_BRACI</name>
<gene>
    <name evidence="2" type="ORF">Bca52824_007345</name>
</gene>
<comment type="caution">
    <text evidence="2">The sequence shown here is derived from an EMBL/GenBank/DDBJ whole genome shotgun (WGS) entry which is preliminary data.</text>
</comment>
<feature type="compositionally biased region" description="Basic and acidic residues" evidence="1">
    <location>
        <begin position="20"/>
        <end position="37"/>
    </location>
</feature>
<dbReference type="Proteomes" id="UP000886595">
    <property type="component" value="Unassembled WGS sequence"/>
</dbReference>
<proteinExistence type="predicted"/>